<dbReference type="OrthoDB" id="9788219at2"/>
<evidence type="ECO:0000256" key="5">
    <source>
        <dbReference type="HAMAP-Rule" id="MF_00189"/>
    </source>
</evidence>
<feature type="transmembrane region" description="Helical" evidence="5">
    <location>
        <begin position="131"/>
        <end position="152"/>
    </location>
</feature>
<dbReference type="InterPro" id="IPR006008">
    <property type="entry name" value="YciB"/>
</dbReference>
<dbReference type="Proteomes" id="UP000198824">
    <property type="component" value="Unassembled WGS sequence"/>
</dbReference>
<evidence type="ECO:0000256" key="2">
    <source>
        <dbReference type="ARBA" id="ARBA00022692"/>
    </source>
</evidence>
<reference evidence="6 7" key="1">
    <citation type="submission" date="2016-10" db="EMBL/GenBank/DDBJ databases">
        <authorList>
            <person name="de Groot N.N."/>
        </authorList>
    </citation>
    <scope>NUCLEOTIDE SEQUENCE [LARGE SCALE GENOMIC DNA]</scope>
    <source>
        <strain evidence="6 7">S5-249</strain>
    </source>
</reference>
<feature type="transmembrane region" description="Helical" evidence="5">
    <location>
        <begin position="65"/>
        <end position="83"/>
    </location>
</feature>
<keyword evidence="2 5" id="KW-0812">Transmembrane</keyword>
<keyword evidence="4 5" id="KW-0472">Membrane</keyword>
<keyword evidence="3 5" id="KW-1133">Transmembrane helix</keyword>
<sequence length="202" mass="21891">MTSQANPRPEPSPLLKLALDLGPLIIFFGAYAILKDVYIATGLFMAATAVAMIASRLTHGRVSPMLWFSGAMVLLMGGATLWLRDETFIKVKPTLYYLVVAGILAFGLWSGRPTLKLVLGAAYPGLTERGWTLLTRNWAIFFVVLAVANEAVWRNTTTSLWLGYKLWGALPATLLFAVANVPMLLRHGLTSTAGEPDAPPSS</sequence>
<dbReference type="RefSeq" id="WP_093311831.1">
    <property type="nucleotide sequence ID" value="NZ_FOZG01000001.1"/>
</dbReference>
<evidence type="ECO:0000313" key="7">
    <source>
        <dbReference type="Proteomes" id="UP000198824"/>
    </source>
</evidence>
<evidence type="ECO:0000313" key="6">
    <source>
        <dbReference type="EMBL" id="SFR84032.1"/>
    </source>
</evidence>
<name>A0A1I6JYJ0_9SPHN</name>
<comment type="function">
    <text evidence="5">Plays a role in cell envelope biogenesis, maintenance of cell envelope integrity and membrane homeostasis.</text>
</comment>
<dbReference type="PANTHER" id="PTHR36917">
    <property type="entry name" value="INTRACELLULAR SEPTATION PROTEIN A-RELATED"/>
    <property type="match status" value="1"/>
</dbReference>
<dbReference type="HAMAP" id="MF_00189">
    <property type="entry name" value="YciB"/>
    <property type="match status" value="1"/>
</dbReference>
<evidence type="ECO:0000256" key="4">
    <source>
        <dbReference type="ARBA" id="ARBA00023136"/>
    </source>
</evidence>
<dbReference type="Pfam" id="PF04279">
    <property type="entry name" value="IspA"/>
    <property type="match status" value="1"/>
</dbReference>
<feature type="transmembrane region" description="Helical" evidence="5">
    <location>
        <begin position="164"/>
        <end position="185"/>
    </location>
</feature>
<evidence type="ECO:0000256" key="3">
    <source>
        <dbReference type="ARBA" id="ARBA00022989"/>
    </source>
</evidence>
<dbReference type="EMBL" id="FOZG01000001">
    <property type="protein sequence ID" value="SFR84032.1"/>
    <property type="molecule type" value="Genomic_DNA"/>
</dbReference>
<gene>
    <name evidence="5" type="primary">yciB</name>
    <name evidence="6" type="ORF">SAMN05192580_1084</name>
</gene>
<keyword evidence="5" id="KW-0997">Cell inner membrane</keyword>
<dbReference type="GO" id="GO:0005886">
    <property type="term" value="C:plasma membrane"/>
    <property type="evidence" value="ECO:0007669"/>
    <property type="project" value="UniProtKB-SubCell"/>
</dbReference>
<feature type="transmembrane region" description="Helical" evidence="5">
    <location>
        <begin position="41"/>
        <end position="59"/>
    </location>
</feature>
<dbReference type="STRING" id="1166337.SAMN05192580_1084"/>
<dbReference type="PANTHER" id="PTHR36917:SF1">
    <property type="entry name" value="INNER MEMBRANE-SPANNING PROTEIN YCIB"/>
    <property type="match status" value="1"/>
</dbReference>
<evidence type="ECO:0000256" key="1">
    <source>
        <dbReference type="ARBA" id="ARBA00022475"/>
    </source>
</evidence>
<proteinExistence type="inferred from homology"/>
<accession>A0A1I6JYJ0</accession>
<dbReference type="AlphaFoldDB" id="A0A1I6JYJ0"/>
<protein>
    <recommendedName>
        <fullName evidence="5">Inner membrane-spanning protein YciB</fullName>
    </recommendedName>
</protein>
<keyword evidence="1 5" id="KW-1003">Cell membrane</keyword>
<keyword evidence="7" id="KW-1185">Reference proteome</keyword>
<feature type="transmembrane region" description="Helical" evidence="5">
    <location>
        <begin position="95"/>
        <end position="111"/>
    </location>
</feature>
<comment type="similarity">
    <text evidence="5">Belongs to the YciB family.</text>
</comment>
<organism evidence="6 7">
    <name type="scientific">Sphingomonas jatrophae</name>
    <dbReference type="NCBI Taxonomy" id="1166337"/>
    <lineage>
        <taxon>Bacteria</taxon>
        <taxon>Pseudomonadati</taxon>
        <taxon>Pseudomonadota</taxon>
        <taxon>Alphaproteobacteria</taxon>
        <taxon>Sphingomonadales</taxon>
        <taxon>Sphingomonadaceae</taxon>
        <taxon>Sphingomonas</taxon>
    </lineage>
</organism>
<comment type="subcellular location">
    <subcellularLocation>
        <location evidence="5">Cell inner membrane</location>
        <topology evidence="5">Multi-pass membrane protein</topology>
    </subcellularLocation>
</comment>